<feature type="transmembrane region" description="Helical" evidence="1">
    <location>
        <begin position="57"/>
        <end position="75"/>
    </location>
</feature>
<feature type="transmembrane region" description="Helical" evidence="1">
    <location>
        <begin position="111"/>
        <end position="130"/>
    </location>
</feature>
<reference evidence="2 3" key="1">
    <citation type="submission" date="2020-08" db="EMBL/GenBank/DDBJ databases">
        <title>Sequencing the genomes of 1000 actinobacteria strains.</title>
        <authorList>
            <person name="Klenk H.-P."/>
        </authorList>
    </citation>
    <scope>NUCLEOTIDE SEQUENCE [LARGE SCALE GENOMIC DNA]</scope>
    <source>
        <strain evidence="2 3">DSM 45859</strain>
    </source>
</reference>
<dbReference type="Proteomes" id="UP000581769">
    <property type="component" value="Unassembled WGS sequence"/>
</dbReference>
<accession>A0A840IVK6</accession>
<evidence type="ECO:0008006" key="4">
    <source>
        <dbReference type="Google" id="ProtNLM"/>
    </source>
</evidence>
<keyword evidence="1" id="KW-1133">Transmembrane helix</keyword>
<dbReference type="AlphaFoldDB" id="A0A840IVK6"/>
<keyword evidence="1" id="KW-0472">Membrane</keyword>
<gene>
    <name evidence="2" type="ORF">BJY18_003034</name>
</gene>
<evidence type="ECO:0000313" key="2">
    <source>
        <dbReference type="EMBL" id="MBB4685549.1"/>
    </source>
</evidence>
<comment type="caution">
    <text evidence="2">The sequence shown here is derived from an EMBL/GenBank/DDBJ whole genome shotgun (WGS) entry which is preliminary data.</text>
</comment>
<name>A0A840IVK6_9PSEU</name>
<dbReference type="RefSeq" id="WP_184780560.1">
    <property type="nucleotide sequence ID" value="NZ_JACHMG010000001.1"/>
</dbReference>
<keyword evidence="3" id="KW-1185">Reference proteome</keyword>
<keyword evidence="1" id="KW-0812">Transmembrane</keyword>
<sequence>MQRTITRVLLILFGLAEAVQGIWATAIPMGFYLVFPGFRSGWVAMDGPFNEHLIRDFGSLSLALTAVLIGAAVIGTTAVARMASIAALLFSVPHIGYHLGHLAHFPVADQVLIVVTLALTVVVPLATLVLPGRREEVSSPATP</sequence>
<organism evidence="2 3">
    <name type="scientific">Amycolatopsis jiangsuensis</name>
    <dbReference type="NCBI Taxonomy" id="1181879"/>
    <lineage>
        <taxon>Bacteria</taxon>
        <taxon>Bacillati</taxon>
        <taxon>Actinomycetota</taxon>
        <taxon>Actinomycetes</taxon>
        <taxon>Pseudonocardiales</taxon>
        <taxon>Pseudonocardiaceae</taxon>
        <taxon>Amycolatopsis</taxon>
    </lineage>
</organism>
<protein>
    <recommendedName>
        <fullName evidence="4">DUF4345 domain-containing protein</fullName>
    </recommendedName>
</protein>
<evidence type="ECO:0000313" key="3">
    <source>
        <dbReference type="Proteomes" id="UP000581769"/>
    </source>
</evidence>
<dbReference type="EMBL" id="JACHMG010000001">
    <property type="protein sequence ID" value="MBB4685549.1"/>
    <property type="molecule type" value="Genomic_DNA"/>
</dbReference>
<proteinExistence type="predicted"/>
<feature type="transmembrane region" description="Helical" evidence="1">
    <location>
        <begin position="82"/>
        <end position="99"/>
    </location>
</feature>
<evidence type="ECO:0000256" key="1">
    <source>
        <dbReference type="SAM" id="Phobius"/>
    </source>
</evidence>